<dbReference type="CDD" id="cd03219">
    <property type="entry name" value="ABC_Mj1267_LivG_branched"/>
    <property type="match status" value="1"/>
</dbReference>
<dbReference type="InterPro" id="IPR051120">
    <property type="entry name" value="ABC_AA/LPS_Transport"/>
</dbReference>
<dbReference type="InterPro" id="IPR017871">
    <property type="entry name" value="ABC_transporter-like_CS"/>
</dbReference>
<dbReference type="GO" id="GO:0005524">
    <property type="term" value="F:ATP binding"/>
    <property type="evidence" value="ECO:0007669"/>
    <property type="project" value="UniProtKB-KW"/>
</dbReference>
<dbReference type="SUPFAM" id="SSF52540">
    <property type="entry name" value="P-loop containing nucleoside triphosphate hydrolases"/>
    <property type="match status" value="1"/>
</dbReference>
<dbReference type="GO" id="GO:0016887">
    <property type="term" value="F:ATP hydrolysis activity"/>
    <property type="evidence" value="ECO:0007669"/>
    <property type="project" value="InterPro"/>
</dbReference>
<dbReference type="InterPro" id="IPR003593">
    <property type="entry name" value="AAA+_ATPase"/>
</dbReference>
<dbReference type="OrthoDB" id="9805130at2"/>
<sequence>MLRLENVSKNFGGLPALSEVTFTVPKGQLTALIGPNGAGKSTLINCMTGVIEPSSGQIFFQQQQIASLPAYKISRLGISRTFQNLKIFPRLTVLENILTGLTSEGGDSMLMAMLRLPYLRHRERSLKLRALEALDRFGLADKANWPAEVLAYGDKKRVELARATVGKPQLILLDEPVAGLNAEETATVAEQLRLLRSAGHTMLLVEHDMDLVMEIADQVVVLDSGKCIATGTPDEVRCNPLVLEAYLGRMGATA</sequence>
<dbReference type="Pfam" id="PF00005">
    <property type="entry name" value="ABC_tran"/>
    <property type="match status" value="1"/>
</dbReference>
<dbReference type="GO" id="GO:0005886">
    <property type="term" value="C:plasma membrane"/>
    <property type="evidence" value="ECO:0007669"/>
    <property type="project" value="TreeGrafter"/>
</dbReference>
<keyword evidence="2" id="KW-0547">Nucleotide-binding</keyword>
<keyword evidence="3 5" id="KW-0067">ATP-binding</keyword>
<dbReference type="InterPro" id="IPR003439">
    <property type="entry name" value="ABC_transporter-like_ATP-bd"/>
</dbReference>
<dbReference type="STRING" id="37625.SAMN05660420_01903"/>
<evidence type="ECO:0000256" key="2">
    <source>
        <dbReference type="ARBA" id="ARBA00022741"/>
    </source>
</evidence>
<dbReference type="EMBL" id="FNQN01000005">
    <property type="protein sequence ID" value="SEA37053.1"/>
    <property type="molecule type" value="Genomic_DNA"/>
</dbReference>
<dbReference type="FunFam" id="3.40.50.300:FF:000421">
    <property type="entry name" value="Branched-chain amino acid ABC transporter ATP-binding protein"/>
    <property type="match status" value="1"/>
</dbReference>
<dbReference type="Gene3D" id="3.40.50.300">
    <property type="entry name" value="P-loop containing nucleotide triphosphate hydrolases"/>
    <property type="match status" value="1"/>
</dbReference>
<name>A0A1H4AMC7_9BACT</name>
<dbReference type="Pfam" id="PF12399">
    <property type="entry name" value="BCA_ABC_TP_C"/>
    <property type="match status" value="1"/>
</dbReference>
<accession>A0A1H4AMC7</accession>
<dbReference type="PROSITE" id="PS50893">
    <property type="entry name" value="ABC_TRANSPORTER_2"/>
    <property type="match status" value="1"/>
</dbReference>
<dbReference type="InterPro" id="IPR032823">
    <property type="entry name" value="BCA_ABC_TP_C"/>
</dbReference>
<evidence type="ECO:0000259" key="4">
    <source>
        <dbReference type="PROSITE" id="PS50893"/>
    </source>
</evidence>
<evidence type="ECO:0000256" key="1">
    <source>
        <dbReference type="ARBA" id="ARBA00022448"/>
    </source>
</evidence>
<dbReference type="PANTHER" id="PTHR45772">
    <property type="entry name" value="CONSERVED COMPONENT OF ABC TRANSPORTER FOR NATURAL AMINO ACIDS-RELATED"/>
    <property type="match status" value="1"/>
</dbReference>
<dbReference type="Proteomes" id="UP000199409">
    <property type="component" value="Unassembled WGS sequence"/>
</dbReference>
<protein>
    <submittedName>
        <fullName evidence="5">Amino acid/amide ABC transporter ATP-binding protein 1, HAAT family</fullName>
    </submittedName>
</protein>
<proteinExistence type="predicted"/>
<evidence type="ECO:0000256" key="3">
    <source>
        <dbReference type="ARBA" id="ARBA00022840"/>
    </source>
</evidence>
<dbReference type="SMART" id="SM00382">
    <property type="entry name" value="AAA"/>
    <property type="match status" value="1"/>
</dbReference>
<dbReference type="AlphaFoldDB" id="A0A1H4AMC7"/>
<dbReference type="InterPro" id="IPR027417">
    <property type="entry name" value="P-loop_NTPase"/>
</dbReference>
<evidence type="ECO:0000313" key="5">
    <source>
        <dbReference type="EMBL" id="SEA37053.1"/>
    </source>
</evidence>
<keyword evidence="6" id="KW-1185">Reference proteome</keyword>
<organism evidence="5 6">
    <name type="scientific">Desulfuromusa kysingii</name>
    <dbReference type="NCBI Taxonomy" id="37625"/>
    <lineage>
        <taxon>Bacteria</taxon>
        <taxon>Pseudomonadati</taxon>
        <taxon>Thermodesulfobacteriota</taxon>
        <taxon>Desulfuromonadia</taxon>
        <taxon>Desulfuromonadales</taxon>
        <taxon>Geopsychrobacteraceae</taxon>
        <taxon>Desulfuromusa</taxon>
    </lineage>
</organism>
<feature type="domain" description="ABC transporter" evidence="4">
    <location>
        <begin position="2"/>
        <end position="249"/>
    </location>
</feature>
<gene>
    <name evidence="5" type="ORF">SAMN05660420_01903</name>
</gene>
<dbReference type="PROSITE" id="PS00211">
    <property type="entry name" value="ABC_TRANSPORTER_1"/>
    <property type="match status" value="1"/>
</dbReference>
<dbReference type="PANTHER" id="PTHR45772:SF9">
    <property type="entry name" value="CONSERVED COMPONENT OF ABC TRANSPORTER FOR NATURAL AMINO ACIDS"/>
    <property type="match status" value="1"/>
</dbReference>
<dbReference type="RefSeq" id="WP_092347340.1">
    <property type="nucleotide sequence ID" value="NZ_FNQN01000005.1"/>
</dbReference>
<evidence type="ECO:0000313" key="6">
    <source>
        <dbReference type="Proteomes" id="UP000199409"/>
    </source>
</evidence>
<keyword evidence="1" id="KW-0813">Transport</keyword>
<reference evidence="5 6" key="1">
    <citation type="submission" date="2016-10" db="EMBL/GenBank/DDBJ databases">
        <authorList>
            <person name="de Groot N.N."/>
        </authorList>
    </citation>
    <scope>NUCLEOTIDE SEQUENCE [LARGE SCALE GENOMIC DNA]</scope>
    <source>
        <strain evidence="5 6">DSM 7343</strain>
    </source>
</reference>